<sequence>MSRRHRRRKPMAQINVVPYIDVMLVLLVIFLVTAPLLKQGVKVDLPRVPSKPVSSQATQPPLTVTVNAQGIFFVSQGANPTQPLDAAALRRIVGEVLSKNPKTQVYVRGDSHVSYGKVVEAMGILQQAGAEKVGLVTEPPAANSQR</sequence>
<evidence type="ECO:0000256" key="2">
    <source>
        <dbReference type="ARBA" id="ARBA00005811"/>
    </source>
</evidence>
<dbReference type="Gene3D" id="3.30.420.270">
    <property type="match status" value="1"/>
</dbReference>
<dbReference type="AlphaFoldDB" id="A0A1D8IRC9"/>
<keyword evidence="3 10" id="KW-1003">Cell membrane</keyword>
<dbReference type="KEGG" id="aprs:BI364_14215"/>
<evidence type="ECO:0000256" key="4">
    <source>
        <dbReference type="ARBA" id="ARBA00022519"/>
    </source>
</evidence>
<dbReference type="GO" id="GO:0022857">
    <property type="term" value="F:transmembrane transporter activity"/>
    <property type="evidence" value="ECO:0007669"/>
    <property type="project" value="InterPro"/>
</dbReference>
<dbReference type="Pfam" id="PF02472">
    <property type="entry name" value="ExbD"/>
    <property type="match status" value="1"/>
</dbReference>
<gene>
    <name evidence="10" type="primary">tolR</name>
    <name evidence="11" type="ORF">BI364_14215</name>
</gene>
<evidence type="ECO:0000256" key="3">
    <source>
        <dbReference type="ARBA" id="ARBA00022475"/>
    </source>
</evidence>
<evidence type="ECO:0000256" key="10">
    <source>
        <dbReference type="HAMAP-Rule" id="MF_02203"/>
    </source>
</evidence>
<proteinExistence type="inferred from homology"/>
<keyword evidence="8 10" id="KW-0472">Membrane</keyword>
<keyword evidence="4 10" id="KW-0997">Cell inner membrane</keyword>
<dbReference type="GO" id="GO:0015031">
    <property type="term" value="P:protein transport"/>
    <property type="evidence" value="ECO:0007669"/>
    <property type="project" value="InterPro"/>
</dbReference>
<dbReference type="PANTHER" id="PTHR30558">
    <property type="entry name" value="EXBD MEMBRANE COMPONENT OF PMF-DRIVEN MACROMOLECULE IMPORT SYSTEM"/>
    <property type="match status" value="1"/>
</dbReference>
<dbReference type="Proteomes" id="UP000095401">
    <property type="component" value="Chromosome"/>
</dbReference>
<name>A0A1D8IRC9_9GAMM</name>
<keyword evidence="7 10" id="KW-1133">Transmembrane helix</keyword>
<reference evidence="12" key="1">
    <citation type="submission" date="2016-09" db="EMBL/GenBank/DDBJ databases">
        <title>Acidihalobacter prosperus F5.</title>
        <authorList>
            <person name="Khaleque H.N."/>
            <person name="Ramsay J.P."/>
            <person name="Kaksonen A.H."/>
            <person name="Boxall N.J."/>
            <person name="Watkin E.L.J."/>
        </authorList>
    </citation>
    <scope>NUCLEOTIDE SEQUENCE [LARGE SCALE GENOMIC DNA]</scope>
    <source>
        <strain evidence="12">F5</strain>
    </source>
</reference>
<comment type="similarity">
    <text evidence="2 10">Belongs to the ExbD/TolR family.</text>
</comment>
<dbReference type="GO" id="GO:0051301">
    <property type="term" value="P:cell division"/>
    <property type="evidence" value="ECO:0007669"/>
    <property type="project" value="UniProtKB-UniRule"/>
</dbReference>
<evidence type="ECO:0000256" key="5">
    <source>
        <dbReference type="ARBA" id="ARBA00022618"/>
    </source>
</evidence>
<dbReference type="InterPro" id="IPR003400">
    <property type="entry name" value="ExbD"/>
</dbReference>
<evidence type="ECO:0000313" key="11">
    <source>
        <dbReference type="EMBL" id="AOU98955.1"/>
    </source>
</evidence>
<feature type="transmembrane region" description="Helical" evidence="10">
    <location>
        <begin position="12"/>
        <end position="37"/>
    </location>
</feature>
<dbReference type="PANTHER" id="PTHR30558:SF7">
    <property type="entry name" value="TOL-PAL SYSTEM PROTEIN TOLR"/>
    <property type="match status" value="1"/>
</dbReference>
<dbReference type="GO" id="GO:0005886">
    <property type="term" value="C:plasma membrane"/>
    <property type="evidence" value="ECO:0007669"/>
    <property type="project" value="UniProtKB-SubCell"/>
</dbReference>
<evidence type="ECO:0000256" key="9">
    <source>
        <dbReference type="ARBA" id="ARBA00023306"/>
    </source>
</evidence>
<dbReference type="EMBL" id="CP017415">
    <property type="protein sequence ID" value="AOU98955.1"/>
    <property type="molecule type" value="Genomic_DNA"/>
</dbReference>
<evidence type="ECO:0000313" key="12">
    <source>
        <dbReference type="Proteomes" id="UP000095401"/>
    </source>
</evidence>
<keyword evidence="5 10" id="KW-0132">Cell division</keyword>
<protein>
    <recommendedName>
        <fullName evidence="10">Tol-Pal system protein TolR</fullName>
    </recommendedName>
</protein>
<evidence type="ECO:0000256" key="6">
    <source>
        <dbReference type="ARBA" id="ARBA00022692"/>
    </source>
</evidence>
<dbReference type="NCBIfam" id="TIGR02801">
    <property type="entry name" value="tolR"/>
    <property type="match status" value="1"/>
</dbReference>
<evidence type="ECO:0000256" key="8">
    <source>
        <dbReference type="ARBA" id="ARBA00023136"/>
    </source>
</evidence>
<dbReference type="InterPro" id="IPR014168">
    <property type="entry name" value="Tol-Pal_TolR"/>
</dbReference>
<evidence type="ECO:0000256" key="7">
    <source>
        <dbReference type="ARBA" id="ARBA00022989"/>
    </source>
</evidence>
<comment type="subunit">
    <text evidence="10">The Tol-Pal system is composed of five core proteins: the inner membrane proteins TolA, TolQ and TolR, the periplasmic protein TolB and the outer membrane protein Pal. They form a network linking the inner and outer membranes and the peptidoglycan layer.</text>
</comment>
<keyword evidence="6 10" id="KW-0812">Transmembrane</keyword>
<dbReference type="HAMAP" id="MF_02203">
    <property type="entry name" value="TolR"/>
    <property type="match status" value="1"/>
</dbReference>
<evidence type="ECO:0000256" key="1">
    <source>
        <dbReference type="ARBA" id="ARBA00004162"/>
    </source>
</evidence>
<accession>A0A1D8IRC9</accession>
<comment type="subcellular location">
    <subcellularLocation>
        <location evidence="10">Cell inner membrane</location>
        <topology evidence="10">Single-pass membrane protein</topology>
    </subcellularLocation>
    <subcellularLocation>
        <location evidence="1">Cell membrane</location>
        <topology evidence="1">Single-pass membrane protein</topology>
    </subcellularLocation>
</comment>
<keyword evidence="9 10" id="KW-0131">Cell cycle</keyword>
<keyword evidence="12" id="KW-1185">Reference proteome</keyword>
<comment type="function">
    <text evidence="10">Part of the Tol-Pal system, which plays a role in outer membrane invagination during cell division and is important for maintaining outer membrane integrity.</text>
</comment>
<organism evidence="11 12">
    <name type="scientific">Acidihalobacter yilgarnensis</name>
    <dbReference type="NCBI Taxonomy" id="2819280"/>
    <lineage>
        <taxon>Bacteria</taxon>
        <taxon>Pseudomonadati</taxon>
        <taxon>Pseudomonadota</taxon>
        <taxon>Gammaproteobacteria</taxon>
        <taxon>Chromatiales</taxon>
        <taxon>Ectothiorhodospiraceae</taxon>
        <taxon>Acidihalobacter</taxon>
    </lineage>
</organism>